<dbReference type="EMBL" id="JANPWB010000003">
    <property type="protein sequence ID" value="KAJ1203053.1"/>
    <property type="molecule type" value="Genomic_DNA"/>
</dbReference>
<protein>
    <submittedName>
        <fullName evidence="1">Uncharacterized protein</fullName>
    </submittedName>
</protein>
<evidence type="ECO:0000313" key="1">
    <source>
        <dbReference type="EMBL" id="KAJ1203053.1"/>
    </source>
</evidence>
<dbReference type="AlphaFoldDB" id="A0AAV7VNZ0"/>
<reference evidence="1" key="1">
    <citation type="journal article" date="2022" name="bioRxiv">
        <title>Sequencing and chromosome-scale assembly of the giantPleurodeles waltlgenome.</title>
        <authorList>
            <person name="Brown T."/>
            <person name="Elewa A."/>
            <person name="Iarovenko S."/>
            <person name="Subramanian E."/>
            <person name="Araus A.J."/>
            <person name="Petzold A."/>
            <person name="Susuki M."/>
            <person name="Suzuki K.-i.T."/>
            <person name="Hayashi T."/>
            <person name="Toyoda A."/>
            <person name="Oliveira C."/>
            <person name="Osipova E."/>
            <person name="Leigh N.D."/>
            <person name="Simon A."/>
            <person name="Yun M.H."/>
        </authorList>
    </citation>
    <scope>NUCLEOTIDE SEQUENCE</scope>
    <source>
        <strain evidence="1">20211129_DDA</strain>
        <tissue evidence="1">Liver</tissue>
    </source>
</reference>
<organism evidence="1 2">
    <name type="scientific">Pleurodeles waltl</name>
    <name type="common">Iberian ribbed newt</name>
    <dbReference type="NCBI Taxonomy" id="8319"/>
    <lineage>
        <taxon>Eukaryota</taxon>
        <taxon>Metazoa</taxon>
        <taxon>Chordata</taxon>
        <taxon>Craniata</taxon>
        <taxon>Vertebrata</taxon>
        <taxon>Euteleostomi</taxon>
        <taxon>Amphibia</taxon>
        <taxon>Batrachia</taxon>
        <taxon>Caudata</taxon>
        <taxon>Salamandroidea</taxon>
        <taxon>Salamandridae</taxon>
        <taxon>Pleurodelinae</taxon>
        <taxon>Pleurodeles</taxon>
    </lineage>
</organism>
<keyword evidence="2" id="KW-1185">Reference proteome</keyword>
<sequence length="103" mass="11001">MLRGRARPADRAASFAGLSLPQVFAWGPRGLELVPSDLVQTVERRQRRSGLLVLLSSAGLAAQASGPSLVRRSGEALVGPTSVAAVRQICYRPRSQRRGVVPL</sequence>
<dbReference type="Proteomes" id="UP001066276">
    <property type="component" value="Chromosome 2_1"/>
</dbReference>
<name>A0AAV7VNZ0_PLEWA</name>
<accession>A0AAV7VNZ0</accession>
<proteinExistence type="predicted"/>
<comment type="caution">
    <text evidence="1">The sequence shown here is derived from an EMBL/GenBank/DDBJ whole genome shotgun (WGS) entry which is preliminary data.</text>
</comment>
<gene>
    <name evidence="1" type="ORF">NDU88_006848</name>
</gene>
<evidence type="ECO:0000313" key="2">
    <source>
        <dbReference type="Proteomes" id="UP001066276"/>
    </source>
</evidence>